<dbReference type="PROSITE" id="PS51257">
    <property type="entry name" value="PROKAR_LIPOPROTEIN"/>
    <property type="match status" value="1"/>
</dbReference>
<dbReference type="RefSeq" id="WP_104506269.1">
    <property type="nucleotide sequence ID" value="NZ_JACIGC010000023.1"/>
</dbReference>
<accession>A0A2S6NFA1</accession>
<name>A0A2S6NFA1_9HYPH</name>
<dbReference type="EMBL" id="NHSJ01000025">
    <property type="protein sequence ID" value="PPQ33249.1"/>
    <property type="molecule type" value="Genomic_DNA"/>
</dbReference>
<keyword evidence="2" id="KW-1185">Reference proteome</keyword>
<proteinExistence type="predicted"/>
<protein>
    <submittedName>
        <fullName evidence="1">Uncharacterized protein</fullName>
    </submittedName>
</protein>
<dbReference type="AlphaFoldDB" id="A0A2S6NFA1"/>
<sequence>MKRTQLVIFAAALALSAPASAQTAGSAGCAAITQAASNAIATRISVDDQNITQPTSVKSLSCLDNFFKGAGLNVVTNLLNPQNLLQSIQTQICNKINSLWNQTLGSTQCGITLTGLKLGFLGGSTSGGGISCPKLSFGGGGPPIARIGTGTNNSGGLYMSGNAVAPTGYPITSLLGLY</sequence>
<comment type="caution">
    <text evidence="1">The sequence shown here is derived from an EMBL/GenBank/DDBJ whole genome shotgun (WGS) entry which is preliminary data.</text>
</comment>
<dbReference type="OrthoDB" id="7279017at2"/>
<evidence type="ECO:0000313" key="1">
    <source>
        <dbReference type="EMBL" id="PPQ33249.1"/>
    </source>
</evidence>
<evidence type="ECO:0000313" key="2">
    <source>
        <dbReference type="Proteomes" id="UP000239089"/>
    </source>
</evidence>
<dbReference type="Proteomes" id="UP000239089">
    <property type="component" value="Unassembled WGS sequence"/>
</dbReference>
<reference evidence="1 2" key="1">
    <citation type="journal article" date="2018" name="Arch. Microbiol.">
        <title>New insights into the metabolic potential of the phototrophic purple bacterium Rhodopila globiformis DSM 161(T) from its draft genome sequence and evidence for a vanadium-dependent nitrogenase.</title>
        <authorList>
            <person name="Imhoff J.F."/>
            <person name="Rahn T."/>
            <person name="Kunzel S."/>
            <person name="Neulinger S.C."/>
        </authorList>
    </citation>
    <scope>NUCLEOTIDE SEQUENCE [LARGE SCALE GENOMIC DNA]</scope>
    <source>
        <strain evidence="1 2">DSM 16996</strain>
    </source>
</reference>
<organism evidence="1 2">
    <name type="scientific">Rhodoblastus sphagnicola</name>
    <dbReference type="NCBI Taxonomy" id="333368"/>
    <lineage>
        <taxon>Bacteria</taxon>
        <taxon>Pseudomonadati</taxon>
        <taxon>Pseudomonadota</taxon>
        <taxon>Alphaproteobacteria</taxon>
        <taxon>Hyphomicrobiales</taxon>
        <taxon>Rhodoblastaceae</taxon>
        <taxon>Rhodoblastus</taxon>
    </lineage>
</organism>
<gene>
    <name evidence="1" type="ORF">CCR94_02280</name>
</gene>